<evidence type="ECO:0000256" key="12">
    <source>
        <dbReference type="ARBA" id="ARBA00025337"/>
    </source>
</evidence>
<reference evidence="16 17" key="1">
    <citation type="submission" date="2018-01" db="EMBL/GenBank/DDBJ databases">
        <title>The draft genome sequence of Halioglobus japonicus S1-36.</title>
        <authorList>
            <person name="Du Z.-J."/>
            <person name="Shi M.-J."/>
        </authorList>
    </citation>
    <scope>NUCLEOTIDE SEQUENCE [LARGE SCALE GENOMIC DNA]</scope>
    <source>
        <strain evidence="16 17">S1-36</strain>
    </source>
</reference>
<dbReference type="FunFam" id="3.40.50.300:FF:000695">
    <property type="entry name" value="Flagellar biosynthesis regulator FlhF"/>
    <property type="match status" value="1"/>
</dbReference>
<accession>A0AAP8SNH9</accession>
<dbReference type="RefSeq" id="WP_102106200.1">
    <property type="nucleotide sequence ID" value="NZ_BMYL01000002.1"/>
</dbReference>
<evidence type="ECO:0000256" key="8">
    <source>
        <dbReference type="ARBA" id="ARBA00022927"/>
    </source>
</evidence>
<evidence type="ECO:0000256" key="6">
    <source>
        <dbReference type="ARBA" id="ARBA00022741"/>
    </source>
</evidence>
<dbReference type="SMART" id="SM00382">
    <property type="entry name" value="AAA"/>
    <property type="match status" value="1"/>
</dbReference>
<dbReference type="InterPro" id="IPR000897">
    <property type="entry name" value="SRP54_GTPase_dom"/>
</dbReference>
<keyword evidence="8" id="KW-0653">Protein transport</keyword>
<keyword evidence="16" id="KW-0282">Flagellum</keyword>
<keyword evidence="5" id="KW-1003">Cell membrane</keyword>
<evidence type="ECO:0000313" key="17">
    <source>
        <dbReference type="Proteomes" id="UP000235162"/>
    </source>
</evidence>
<dbReference type="SMART" id="SM00962">
    <property type="entry name" value="SRP54"/>
    <property type="match status" value="1"/>
</dbReference>
<keyword evidence="16" id="KW-0966">Cell projection</keyword>
<dbReference type="SUPFAM" id="SSF52540">
    <property type="entry name" value="P-loop containing nucleoside triphosphate hydrolases"/>
    <property type="match status" value="1"/>
</dbReference>
<dbReference type="InterPro" id="IPR003593">
    <property type="entry name" value="AAA+_ATPase"/>
</dbReference>
<evidence type="ECO:0000256" key="4">
    <source>
        <dbReference type="ARBA" id="ARBA00022448"/>
    </source>
</evidence>
<evidence type="ECO:0000256" key="5">
    <source>
        <dbReference type="ARBA" id="ARBA00022475"/>
    </source>
</evidence>
<dbReference type="PANTHER" id="PTHR43134">
    <property type="entry name" value="SIGNAL RECOGNITION PARTICLE RECEPTOR SUBUNIT ALPHA"/>
    <property type="match status" value="1"/>
</dbReference>
<dbReference type="GO" id="GO:0003924">
    <property type="term" value="F:GTPase activity"/>
    <property type="evidence" value="ECO:0007669"/>
    <property type="project" value="UniProtKB-UniRule"/>
</dbReference>
<keyword evidence="6" id="KW-0547">Nucleotide-binding</keyword>
<keyword evidence="11" id="KW-1006">Bacterial flagellum protein export</keyword>
<dbReference type="PANTHER" id="PTHR43134:SF3">
    <property type="entry name" value="FLAGELLAR BIOSYNTHESIS PROTEIN FLHF"/>
    <property type="match status" value="1"/>
</dbReference>
<dbReference type="GO" id="GO:0005525">
    <property type="term" value="F:GTP binding"/>
    <property type="evidence" value="ECO:0007669"/>
    <property type="project" value="UniProtKB-UniRule"/>
</dbReference>
<sequence>MSVRRFTGNSHRDALRKVKSAFGDAALIMTNRETERGVEIVAAREGDMVPSQGDIVLAAPAPGVAATTGECTEDRNAQLLSEVRDLKGMIASSTRLLQPGTSNAARLQSLIRDMGLSEALQSDLMLRFPERLQELNWQEEPMRDWLRQQLRAQLPHDDTFERKGKDSGILVLVGPTGSGKTTTIAKIAARYVMSHGSEEVGLISADAFRVGAQDHLREYAQLLDVSFCSVADGVALRQALHELRDKRFVLVDTSGLSQRDARIMQQFSELTSASSALEFALLLCGNCHPLTLEEVVEAYQRSALAAGSSINRCILTKLDEACSPGLLVDAVIRFGLLPLYTTAGQRVPEDLDEPDMSALIDMALDRAFSQQASRHYQVPLPPSGWSRELFQRGRKVKLCLDKLRDAVPGFPLLEAAWDISLLNPAWQQARFEELTTQTQLTALCRPAVLWGAEGDLQCDGANVPGHSLLLDDSLRPVIADCGTLGEHSMIWLQARFRAVLQIFPELPDIDTVIRLYESCWLAQASPDTQVWTNDEVAAVRELVSVAELHAREPLHFDGHDTTMELRQIPVRLAGPSMRKVAQLNARLWLVTIRADASGEALISKYWISSECMEDETVIPALIGLERFSDLASFSYRQLTQVPGFQCCEGLRRFVAQGLAAAALRVQHSDHLDDYDLRAELAAMQGQVDARSADTLLESLTFLMIARELLVPANTN</sequence>
<dbReference type="GO" id="GO:0044781">
    <property type="term" value="P:bacterial-type flagellum organization"/>
    <property type="evidence" value="ECO:0007669"/>
    <property type="project" value="UniProtKB-UniRule"/>
</dbReference>
<keyword evidence="16" id="KW-0969">Cilium</keyword>
<comment type="similarity">
    <text evidence="2">Belongs to the GTP-binding SRP family.</text>
</comment>
<evidence type="ECO:0000256" key="7">
    <source>
        <dbReference type="ARBA" id="ARBA00022795"/>
    </source>
</evidence>
<dbReference type="GO" id="GO:0005047">
    <property type="term" value="F:signal recognition particle binding"/>
    <property type="evidence" value="ECO:0007669"/>
    <property type="project" value="TreeGrafter"/>
</dbReference>
<dbReference type="CDD" id="cd17873">
    <property type="entry name" value="FlhF"/>
    <property type="match status" value="1"/>
</dbReference>
<evidence type="ECO:0000256" key="11">
    <source>
        <dbReference type="ARBA" id="ARBA00023225"/>
    </source>
</evidence>
<dbReference type="Pfam" id="PF00448">
    <property type="entry name" value="SRP54"/>
    <property type="match status" value="1"/>
</dbReference>
<evidence type="ECO:0000256" key="9">
    <source>
        <dbReference type="ARBA" id="ARBA00023134"/>
    </source>
</evidence>
<comment type="subcellular location">
    <subcellularLocation>
        <location evidence="1">Cell membrane</location>
        <topology evidence="1">Peripheral membrane protein</topology>
        <orientation evidence="1">Cytoplasmic side</orientation>
    </subcellularLocation>
</comment>
<dbReference type="InterPro" id="IPR020006">
    <property type="entry name" value="FlhF"/>
</dbReference>
<name>A0AAP8SNH9_9GAMM</name>
<dbReference type="EMBL" id="PKUR01000002">
    <property type="protein sequence ID" value="PLW86118.1"/>
    <property type="molecule type" value="Genomic_DNA"/>
</dbReference>
<keyword evidence="17" id="KW-1185">Reference proteome</keyword>
<keyword evidence="4" id="KW-0813">Transport</keyword>
<dbReference type="Gene3D" id="3.40.50.300">
    <property type="entry name" value="P-loop containing nucleotide triphosphate hydrolases"/>
    <property type="match status" value="1"/>
</dbReference>
<evidence type="ECO:0000256" key="1">
    <source>
        <dbReference type="ARBA" id="ARBA00004413"/>
    </source>
</evidence>
<evidence type="ECO:0000259" key="15">
    <source>
        <dbReference type="SMART" id="SM00962"/>
    </source>
</evidence>
<proteinExistence type="inferred from homology"/>
<evidence type="ECO:0000313" key="16">
    <source>
        <dbReference type="EMBL" id="PLW86118.1"/>
    </source>
</evidence>
<evidence type="ECO:0000256" key="13">
    <source>
        <dbReference type="NCBIfam" id="TIGR03499"/>
    </source>
</evidence>
<feature type="domain" description="SRP54-type proteins GTP-binding" evidence="15">
    <location>
        <begin position="167"/>
        <end position="365"/>
    </location>
</feature>
<evidence type="ECO:0000256" key="3">
    <source>
        <dbReference type="ARBA" id="ARBA00014919"/>
    </source>
</evidence>
<dbReference type="NCBIfam" id="TIGR03499">
    <property type="entry name" value="FlhF"/>
    <property type="match status" value="1"/>
</dbReference>
<gene>
    <name evidence="16" type="primary">flhF</name>
    <name evidence="16" type="ORF">C0029_06625</name>
</gene>
<dbReference type="GO" id="GO:0006614">
    <property type="term" value="P:SRP-dependent cotranslational protein targeting to membrane"/>
    <property type="evidence" value="ECO:0007669"/>
    <property type="project" value="UniProtKB-UniRule"/>
</dbReference>
<evidence type="ECO:0000256" key="2">
    <source>
        <dbReference type="ARBA" id="ARBA00008531"/>
    </source>
</evidence>
<keyword evidence="9" id="KW-0342">GTP-binding</keyword>
<dbReference type="InterPro" id="IPR027417">
    <property type="entry name" value="P-loop_NTPase"/>
</dbReference>
<dbReference type="Proteomes" id="UP000235162">
    <property type="component" value="Unassembled WGS sequence"/>
</dbReference>
<organism evidence="16 17">
    <name type="scientific">Halioglobus japonicus</name>
    <dbReference type="NCBI Taxonomy" id="930805"/>
    <lineage>
        <taxon>Bacteria</taxon>
        <taxon>Pseudomonadati</taxon>
        <taxon>Pseudomonadota</taxon>
        <taxon>Gammaproteobacteria</taxon>
        <taxon>Cellvibrionales</taxon>
        <taxon>Halieaceae</taxon>
        <taxon>Halioglobus</taxon>
    </lineage>
</organism>
<dbReference type="GO" id="GO:0015031">
    <property type="term" value="P:protein transport"/>
    <property type="evidence" value="ECO:0007669"/>
    <property type="project" value="UniProtKB-KW"/>
</dbReference>
<evidence type="ECO:0000259" key="14">
    <source>
        <dbReference type="SMART" id="SM00382"/>
    </source>
</evidence>
<evidence type="ECO:0000256" key="10">
    <source>
        <dbReference type="ARBA" id="ARBA00023136"/>
    </source>
</evidence>
<feature type="domain" description="AAA+ ATPase" evidence="14">
    <location>
        <begin position="166"/>
        <end position="338"/>
    </location>
</feature>
<dbReference type="AlphaFoldDB" id="A0AAP8SNH9"/>
<keyword evidence="10" id="KW-0472">Membrane</keyword>
<dbReference type="InterPro" id="IPR047040">
    <property type="entry name" value="FlhF__GTPase_dom"/>
</dbReference>
<protein>
    <recommendedName>
        <fullName evidence="3 13">Flagellar biosynthesis protein FlhF</fullName>
    </recommendedName>
</protein>
<dbReference type="GO" id="GO:0005886">
    <property type="term" value="C:plasma membrane"/>
    <property type="evidence" value="ECO:0007669"/>
    <property type="project" value="UniProtKB-SubCell"/>
</dbReference>
<dbReference type="Gene3D" id="1.20.120.1380">
    <property type="entry name" value="Flagellar FlhF biosynthesis protein, N domain"/>
    <property type="match status" value="1"/>
</dbReference>
<keyword evidence="7" id="KW-1005">Bacterial flagellum biogenesis</keyword>
<comment type="function">
    <text evidence="12">Necessary for flagellar biosynthesis. May be involved in translocation of the flagellum.</text>
</comment>
<comment type="caution">
    <text evidence="16">The sequence shown here is derived from an EMBL/GenBank/DDBJ whole genome shotgun (WGS) entry which is preliminary data.</text>
</comment>